<keyword evidence="5 6" id="KW-0472">Membrane</keyword>
<feature type="transmembrane region" description="Helical" evidence="6">
    <location>
        <begin position="65"/>
        <end position="87"/>
    </location>
</feature>
<comment type="subcellular location">
    <subcellularLocation>
        <location evidence="1">Cell membrane</location>
        <topology evidence="1">Multi-pass membrane protein</topology>
    </subcellularLocation>
</comment>
<evidence type="ECO:0000313" key="7">
    <source>
        <dbReference type="EMBL" id="TKV57717.1"/>
    </source>
</evidence>
<dbReference type="Proteomes" id="UP000306985">
    <property type="component" value="Unassembled WGS sequence"/>
</dbReference>
<feature type="transmembrane region" description="Helical" evidence="6">
    <location>
        <begin position="224"/>
        <end position="244"/>
    </location>
</feature>
<evidence type="ECO:0000256" key="5">
    <source>
        <dbReference type="ARBA" id="ARBA00023136"/>
    </source>
</evidence>
<keyword evidence="8" id="KW-1185">Reference proteome</keyword>
<reference evidence="7 8" key="1">
    <citation type="submission" date="2019-05" db="EMBL/GenBank/DDBJ databases">
        <title>Nakamurella sp. N5BH11, whole genome shotgun sequence.</title>
        <authorList>
            <person name="Tuo L."/>
        </authorList>
    </citation>
    <scope>NUCLEOTIDE SEQUENCE [LARGE SCALE GENOMIC DNA]</scope>
    <source>
        <strain evidence="7 8">N5BH11</strain>
    </source>
</reference>
<dbReference type="CDD" id="cd06581">
    <property type="entry name" value="TM_PBP1_LivM_like"/>
    <property type="match status" value="1"/>
</dbReference>
<keyword evidence="4 6" id="KW-1133">Transmembrane helix</keyword>
<dbReference type="GO" id="GO:0015658">
    <property type="term" value="F:branched-chain amino acid transmembrane transporter activity"/>
    <property type="evidence" value="ECO:0007669"/>
    <property type="project" value="InterPro"/>
</dbReference>
<evidence type="ECO:0000256" key="4">
    <source>
        <dbReference type="ARBA" id="ARBA00022989"/>
    </source>
</evidence>
<feature type="transmembrane region" description="Helical" evidence="6">
    <location>
        <begin position="38"/>
        <end position="59"/>
    </location>
</feature>
<dbReference type="InterPro" id="IPR001851">
    <property type="entry name" value="ABC_transp_permease"/>
</dbReference>
<keyword evidence="3 6" id="KW-0812">Transmembrane</keyword>
<protein>
    <submittedName>
        <fullName evidence="7">Branched-chain amino acid ABC transporter permease</fullName>
    </submittedName>
</protein>
<feature type="transmembrane region" description="Helical" evidence="6">
    <location>
        <begin position="108"/>
        <end position="130"/>
    </location>
</feature>
<feature type="transmembrane region" description="Helical" evidence="6">
    <location>
        <begin position="175"/>
        <end position="192"/>
    </location>
</feature>
<evidence type="ECO:0000256" key="6">
    <source>
        <dbReference type="SAM" id="Phobius"/>
    </source>
</evidence>
<comment type="caution">
    <text evidence="7">The sequence shown here is derived from an EMBL/GenBank/DDBJ whole genome shotgun (WGS) entry which is preliminary data.</text>
</comment>
<evidence type="ECO:0000256" key="1">
    <source>
        <dbReference type="ARBA" id="ARBA00004651"/>
    </source>
</evidence>
<dbReference type="AlphaFoldDB" id="A0A4U6QC82"/>
<dbReference type="RefSeq" id="WP_137450801.1">
    <property type="nucleotide sequence ID" value="NZ_SZZH01000004.1"/>
</dbReference>
<name>A0A4U6QC82_9ACTN</name>
<proteinExistence type="predicted"/>
<dbReference type="PANTHER" id="PTHR30482">
    <property type="entry name" value="HIGH-AFFINITY BRANCHED-CHAIN AMINO ACID TRANSPORT SYSTEM PERMEASE"/>
    <property type="match status" value="1"/>
</dbReference>
<dbReference type="OrthoDB" id="9814461at2"/>
<dbReference type="Pfam" id="PF02653">
    <property type="entry name" value="BPD_transp_2"/>
    <property type="match status" value="1"/>
</dbReference>
<keyword evidence="2" id="KW-1003">Cell membrane</keyword>
<sequence length="381" mass="38970">MTAPTVVRRLTDAVGIPVVLFAGVAVLALLASTGPASIGRLTIAAVVNVILVVGLYTFVGNSGVWSFGHMSFALVGGYVAGLLALPARLKNQLLPDAPDLVRSLSTTPVLAVVIGGLAAALVAVVVAVPLARIGGLSAGLATVSLLIAFTVVAAQWQSVTRGQKGLSSIPTSTTLTVALTWLAVVLLIAWTYQRSSWGIRLRAAKADPIAAAASGISVPIQRGIALVLSAFITGIGGALFALQLGSLNPDVFYLDYTFLIITMLVLGGAGSLTGAVTGSVLVSALAEVLRRAEGGSLFGLDVPARPGLADVILGVVLIVMLIRRPGGLTRGRELALRRRRRAKPVPTDEFPSTEAGLAAVPATALPTGSPVAVPAHREDTR</sequence>
<evidence type="ECO:0000256" key="2">
    <source>
        <dbReference type="ARBA" id="ARBA00022475"/>
    </source>
</evidence>
<dbReference type="InterPro" id="IPR043428">
    <property type="entry name" value="LivM-like"/>
</dbReference>
<organism evidence="7 8">
    <name type="scientific">Nakamurella flava</name>
    <dbReference type="NCBI Taxonomy" id="2576308"/>
    <lineage>
        <taxon>Bacteria</taxon>
        <taxon>Bacillati</taxon>
        <taxon>Actinomycetota</taxon>
        <taxon>Actinomycetes</taxon>
        <taxon>Nakamurellales</taxon>
        <taxon>Nakamurellaceae</taxon>
        <taxon>Nakamurella</taxon>
    </lineage>
</organism>
<evidence type="ECO:0000256" key="3">
    <source>
        <dbReference type="ARBA" id="ARBA00022692"/>
    </source>
</evidence>
<dbReference type="PANTHER" id="PTHR30482:SF20">
    <property type="entry name" value="HIGH-AFFINITY BRANCHED-CHAIN AMINO ACID TRANSPORT SYSTEM PERMEASE PROTEIN LIVM"/>
    <property type="match status" value="1"/>
</dbReference>
<accession>A0A4U6QC82</accession>
<feature type="transmembrane region" description="Helical" evidence="6">
    <location>
        <begin position="256"/>
        <end position="282"/>
    </location>
</feature>
<evidence type="ECO:0000313" key="8">
    <source>
        <dbReference type="Proteomes" id="UP000306985"/>
    </source>
</evidence>
<gene>
    <name evidence="7" type="ORF">FDO65_16345</name>
</gene>
<dbReference type="GO" id="GO:0005886">
    <property type="term" value="C:plasma membrane"/>
    <property type="evidence" value="ECO:0007669"/>
    <property type="project" value="UniProtKB-SubCell"/>
</dbReference>
<feature type="transmembrane region" description="Helical" evidence="6">
    <location>
        <begin position="136"/>
        <end position="154"/>
    </location>
</feature>
<dbReference type="EMBL" id="SZZH01000004">
    <property type="protein sequence ID" value="TKV57717.1"/>
    <property type="molecule type" value="Genomic_DNA"/>
</dbReference>
<feature type="transmembrane region" description="Helical" evidence="6">
    <location>
        <begin position="13"/>
        <end position="31"/>
    </location>
</feature>